<evidence type="ECO:0000313" key="2">
    <source>
        <dbReference type="EMBL" id="KAJ7364323.1"/>
    </source>
</evidence>
<dbReference type="Proteomes" id="UP001218218">
    <property type="component" value="Unassembled WGS sequence"/>
</dbReference>
<keyword evidence="1" id="KW-1133">Transmembrane helix</keyword>
<comment type="caution">
    <text evidence="2">The sequence shown here is derived from an EMBL/GenBank/DDBJ whole genome shotgun (WGS) entry which is preliminary data.</text>
</comment>
<name>A0AAD7APM5_9AGAR</name>
<reference evidence="2" key="1">
    <citation type="submission" date="2023-03" db="EMBL/GenBank/DDBJ databases">
        <title>Massive genome expansion in bonnet fungi (Mycena s.s.) driven by repeated elements and novel gene families across ecological guilds.</title>
        <authorList>
            <consortium name="Lawrence Berkeley National Laboratory"/>
            <person name="Harder C.B."/>
            <person name="Miyauchi S."/>
            <person name="Viragh M."/>
            <person name="Kuo A."/>
            <person name="Thoen E."/>
            <person name="Andreopoulos B."/>
            <person name="Lu D."/>
            <person name="Skrede I."/>
            <person name="Drula E."/>
            <person name="Henrissat B."/>
            <person name="Morin E."/>
            <person name="Kohler A."/>
            <person name="Barry K."/>
            <person name="LaButti K."/>
            <person name="Morin E."/>
            <person name="Salamov A."/>
            <person name="Lipzen A."/>
            <person name="Mereny Z."/>
            <person name="Hegedus B."/>
            <person name="Baldrian P."/>
            <person name="Stursova M."/>
            <person name="Weitz H."/>
            <person name="Taylor A."/>
            <person name="Grigoriev I.V."/>
            <person name="Nagy L.G."/>
            <person name="Martin F."/>
            <person name="Kauserud H."/>
        </authorList>
    </citation>
    <scope>NUCLEOTIDE SEQUENCE</scope>
    <source>
        <strain evidence="2">CBHHK002</strain>
    </source>
</reference>
<keyword evidence="1" id="KW-0812">Transmembrane</keyword>
<feature type="transmembrane region" description="Helical" evidence="1">
    <location>
        <begin position="217"/>
        <end position="237"/>
    </location>
</feature>
<protein>
    <submittedName>
        <fullName evidence="2">Uncharacterized protein</fullName>
    </submittedName>
</protein>
<gene>
    <name evidence="2" type="ORF">DFH08DRAFT_838999</name>
</gene>
<keyword evidence="3" id="KW-1185">Reference proteome</keyword>
<evidence type="ECO:0000256" key="1">
    <source>
        <dbReference type="SAM" id="Phobius"/>
    </source>
</evidence>
<organism evidence="2 3">
    <name type="scientific">Mycena albidolilacea</name>
    <dbReference type="NCBI Taxonomy" id="1033008"/>
    <lineage>
        <taxon>Eukaryota</taxon>
        <taxon>Fungi</taxon>
        <taxon>Dikarya</taxon>
        <taxon>Basidiomycota</taxon>
        <taxon>Agaricomycotina</taxon>
        <taxon>Agaricomycetes</taxon>
        <taxon>Agaricomycetidae</taxon>
        <taxon>Agaricales</taxon>
        <taxon>Marasmiineae</taxon>
        <taxon>Mycenaceae</taxon>
        <taxon>Mycena</taxon>
    </lineage>
</organism>
<accession>A0AAD7APM5</accession>
<dbReference type="EMBL" id="JARIHO010000003">
    <property type="protein sequence ID" value="KAJ7364323.1"/>
    <property type="molecule type" value="Genomic_DNA"/>
</dbReference>
<keyword evidence="1" id="KW-0472">Membrane</keyword>
<evidence type="ECO:0000313" key="3">
    <source>
        <dbReference type="Proteomes" id="UP001218218"/>
    </source>
</evidence>
<sequence>MFGNPENPNNSKRSCDSVAPGTPPMAVAAQVAVVPFACQEVNSRSVSGRLRIQRKLYVKRVAGVAGMEWTKYVKPETQISTFCLVLIARIIKQIHARHSGSPCTEDTSTSLGLLQSLPTSNRKFTTAIMTCVFLSARGSELTVFGKICSQSERSPSMADALTMLVQRRDAGKRHLQESDTSPISSSRIKSRWVQSFASFTFTFPSLFLRLILDTVYLFPFVPAVTFLLTLHSPALIAQSPH</sequence>
<dbReference type="AlphaFoldDB" id="A0AAD7APM5"/>
<proteinExistence type="predicted"/>